<evidence type="ECO:0000313" key="3">
    <source>
        <dbReference type="Proteomes" id="UP000050852"/>
    </source>
</evidence>
<comment type="caution">
    <text evidence="2">The sequence shown here is derived from an EMBL/GenBank/DDBJ whole genome shotgun (WGS) entry which is preliminary data.</text>
</comment>
<gene>
    <name evidence="2" type="ORF">TX23_25555</name>
</gene>
<organism evidence="2 3">
    <name type="scientific">Pseudomonas paralactis</name>
    <dbReference type="NCBI Taxonomy" id="1615673"/>
    <lineage>
        <taxon>Bacteria</taxon>
        <taxon>Pseudomonadati</taxon>
        <taxon>Pseudomonadota</taxon>
        <taxon>Gammaproteobacteria</taxon>
        <taxon>Pseudomonadales</taxon>
        <taxon>Pseudomonadaceae</taxon>
        <taxon>Pseudomonas</taxon>
    </lineage>
</organism>
<name>A0A0R3A6A2_9PSED</name>
<proteinExistence type="predicted"/>
<dbReference type="EMBL" id="JYLN01000016">
    <property type="protein sequence ID" value="KRP68642.1"/>
    <property type="molecule type" value="Genomic_DNA"/>
</dbReference>
<sequence length="160" mass="17725">MNKHESLRAHLLATVADLKHNPDLLLIFIDNGKVRCTAAATLSFEYSYDLQIILTAFAGHPDSVMLPVLGWISINQPELLENYEKMQTGIQFEADILDKEKVDLGLTLRLTERVVVGKDAQGNTTVKHAGEPQRVAGYLDPNWVPGSEGNASEWTVPDDK</sequence>
<dbReference type="InterPro" id="IPR009678">
    <property type="entry name" value="Phage_tail_completion_R"/>
</dbReference>
<accession>A0A0R3A6A2</accession>
<dbReference type="AlphaFoldDB" id="A0A0R3A6A2"/>
<evidence type="ECO:0000256" key="1">
    <source>
        <dbReference type="SAM" id="MobiDB-lite"/>
    </source>
</evidence>
<dbReference type="PATRIC" id="fig|1615673.3.peg.725"/>
<dbReference type="RefSeq" id="WP_057704554.1">
    <property type="nucleotide sequence ID" value="NZ_JYLN01000016.1"/>
</dbReference>
<evidence type="ECO:0000313" key="2">
    <source>
        <dbReference type="EMBL" id="KRP68642.1"/>
    </source>
</evidence>
<dbReference type="OrthoDB" id="8564199at2"/>
<dbReference type="Pfam" id="PF06891">
    <property type="entry name" value="P2_Phage_GpR"/>
    <property type="match status" value="1"/>
</dbReference>
<reference evidence="2 3" key="1">
    <citation type="submission" date="2015-02" db="EMBL/GenBank/DDBJ databases">
        <title>Two Pseudomonas sp. nov., isolated from raw milk.</title>
        <authorList>
            <person name="Wenning M."/>
            <person name="von Neubeck M."/>
            <person name="Huptas C."/>
            <person name="Scherer S."/>
        </authorList>
    </citation>
    <scope>NUCLEOTIDE SEQUENCE [LARGE SCALE GENOMIC DNA]</scope>
    <source>
        <strain evidence="2 3">DSM 29164</strain>
    </source>
</reference>
<protein>
    <submittedName>
        <fullName evidence="2">Tail protein</fullName>
    </submittedName>
</protein>
<feature type="region of interest" description="Disordered" evidence="1">
    <location>
        <begin position="137"/>
        <end position="160"/>
    </location>
</feature>
<dbReference type="Proteomes" id="UP000050852">
    <property type="component" value="Unassembled WGS sequence"/>
</dbReference>